<name>A0A6V8NNI7_9ACTN</name>
<dbReference type="GO" id="GO:0016787">
    <property type="term" value="F:hydrolase activity"/>
    <property type="evidence" value="ECO:0007669"/>
    <property type="project" value="UniProtKB-KW"/>
</dbReference>
<comment type="caution">
    <text evidence="1">The sequence shown here is derived from an EMBL/GenBank/DDBJ whole genome shotgun (WGS) entry which is preliminary data.</text>
</comment>
<accession>A0A6V8NNI7</accession>
<evidence type="ECO:0000313" key="2">
    <source>
        <dbReference type="Proteomes" id="UP000580051"/>
    </source>
</evidence>
<reference evidence="1 2" key="1">
    <citation type="journal article" date="2020" name="Front. Microbiol.">
        <title>Single-cell genomics of novel Actinobacteria with the Wood-Ljungdahl pathway discovered in a serpentinizing system.</title>
        <authorList>
            <person name="Merino N."/>
            <person name="Kawai M."/>
            <person name="Boyd E.S."/>
            <person name="Colman D.R."/>
            <person name="McGlynn S.E."/>
            <person name="Nealson K.H."/>
            <person name="Kurokawa K."/>
            <person name="Hongoh Y."/>
        </authorList>
    </citation>
    <scope>NUCLEOTIDE SEQUENCE [LARGE SCALE GENOMIC DNA]</scope>
    <source>
        <strain evidence="1 2">S06</strain>
    </source>
</reference>
<sequence length="49" mass="5718">MSKWQIPPEGGHLDKASGVYLQNMTWGEVEKRLKENDIIIPDFRTFNLN</sequence>
<proteinExistence type="predicted"/>
<dbReference type="AlphaFoldDB" id="A0A6V8NNI7"/>
<dbReference type="RefSeq" id="WP_176226950.1">
    <property type="nucleotide sequence ID" value="NZ_BLRV01000125.1"/>
</dbReference>
<evidence type="ECO:0000313" key="1">
    <source>
        <dbReference type="EMBL" id="GFP21868.1"/>
    </source>
</evidence>
<gene>
    <name evidence="1" type="ORF">HKBW3S06_01094</name>
</gene>
<dbReference type="Proteomes" id="UP000580051">
    <property type="component" value="Unassembled WGS sequence"/>
</dbReference>
<protein>
    <submittedName>
        <fullName evidence="1">3-dehydro-scyllo-inosose hydrolase</fullName>
    </submittedName>
</protein>
<keyword evidence="1" id="KW-0378">Hydrolase</keyword>
<organism evidence="1 2">
    <name type="scientific">Candidatus Hakubella thermalkaliphila</name>
    <dbReference type="NCBI Taxonomy" id="2754717"/>
    <lineage>
        <taxon>Bacteria</taxon>
        <taxon>Bacillati</taxon>
        <taxon>Actinomycetota</taxon>
        <taxon>Actinomycetota incertae sedis</taxon>
        <taxon>Candidatus Hakubellales</taxon>
        <taxon>Candidatus Hakubellaceae</taxon>
        <taxon>Candidatus Hakubella</taxon>
    </lineage>
</organism>
<dbReference type="EMBL" id="BLRV01000125">
    <property type="protein sequence ID" value="GFP21868.1"/>
    <property type="molecule type" value="Genomic_DNA"/>
</dbReference>